<dbReference type="InterPro" id="IPR047088">
    <property type="entry name" value="ORC5_C"/>
</dbReference>
<dbReference type="PANTHER" id="PTHR12705">
    <property type="entry name" value="ORIGIN RECOGNITION COMPLEX SUBUNIT 5"/>
    <property type="match status" value="1"/>
</dbReference>
<feature type="compositionally biased region" description="Acidic residues" evidence="4">
    <location>
        <begin position="53"/>
        <end position="78"/>
    </location>
</feature>
<dbReference type="Pfam" id="PF13191">
    <property type="entry name" value="AAA_16"/>
    <property type="match status" value="1"/>
</dbReference>
<feature type="domain" description="Orc1-like AAA ATPase" evidence="5">
    <location>
        <begin position="89"/>
        <end position="225"/>
    </location>
</feature>
<evidence type="ECO:0000256" key="3">
    <source>
        <dbReference type="ARBA" id="ARBA00022840"/>
    </source>
</evidence>
<dbReference type="Gene3D" id="3.40.50.300">
    <property type="entry name" value="P-loop containing nucleotide triphosphate hydrolases"/>
    <property type="match status" value="1"/>
</dbReference>
<evidence type="ECO:0008006" key="9">
    <source>
        <dbReference type="Google" id="ProtNLM"/>
    </source>
</evidence>
<dbReference type="InterPro" id="IPR027417">
    <property type="entry name" value="P-loop_NTPase"/>
</dbReference>
<name>A0ABP1QY23_9HEXA</name>
<evidence type="ECO:0000256" key="2">
    <source>
        <dbReference type="ARBA" id="ARBA00022741"/>
    </source>
</evidence>
<evidence type="ECO:0000313" key="7">
    <source>
        <dbReference type="EMBL" id="CAL8113449.1"/>
    </source>
</evidence>
<comment type="caution">
    <text evidence="7">The sequence shown here is derived from an EMBL/GenBank/DDBJ whole genome shotgun (WGS) entry which is preliminary data.</text>
</comment>
<evidence type="ECO:0000256" key="1">
    <source>
        <dbReference type="ARBA" id="ARBA00006269"/>
    </source>
</evidence>
<feature type="domain" description="Origin recognition complex subunit 5 C-terminal" evidence="6">
    <location>
        <begin position="373"/>
        <end position="506"/>
    </location>
</feature>
<sequence>MDGSSSEDDGNTRKTVSRITKSALPSTPSKELRIVVEKYNGVTPVKVDHIESQEDEDEEDDRQGTDLEMDDESQEEEVPVEFSKTTASVVGRNTQMKQLNAVIPDRSIPSLPGAVFLWGAPATGKSITLDKVLEAKDVHVIKIHSSEILCGRRAFFETFVKQLVRHTNLTLAENFKCDSLRLLYTNVYNYLCEKSLRVVAVIEGAESLRGEHDDILRMLISLQDITQCQICTVLISRLPPGHFMPNILDHSIIPVYFPQYTMEELNLIIVKQILSSGSSGSISSGSCEFFVTMIVSMFYYICRDLRKLSRLAIGHWDSFQKMIETSEEVNLTRLWKKLEPQMKAQFFQLNSSITAINSGSRKDQENANKTLEMPTNAKYLLIASYVATHNPPSSDKRFFVKSKISKVKKSRLAVKTDTNTKPTMRSFELNRLQAIFGSIQSYCDDKAMNKNRNISFMTLLTSLCQNKLIQHLGEDSCGNHKYKCLLDFDTVLEISRSVNFELNSYLYRLL</sequence>
<evidence type="ECO:0000256" key="4">
    <source>
        <dbReference type="SAM" id="MobiDB-lite"/>
    </source>
</evidence>
<protein>
    <recommendedName>
        <fullName evidence="9">Origin recognition complex subunit 5</fullName>
    </recommendedName>
</protein>
<accession>A0ABP1QY23</accession>
<dbReference type="Proteomes" id="UP001642540">
    <property type="component" value="Unassembled WGS sequence"/>
</dbReference>
<feature type="region of interest" description="Disordered" evidence="4">
    <location>
        <begin position="44"/>
        <end position="78"/>
    </location>
</feature>
<dbReference type="InterPro" id="IPR020796">
    <property type="entry name" value="ORC5"/>
</dbReference>
<evidence type="ECO:0000313" key="8">
    <source>
        <dbReference type="Proteomes" id="UP001642540"/>
    </source>
</evidence>
<reference evidence="7 8" key="1">
    <citation type="submission" date="2024-08" db="EMBL/GenBank/DDBJ databases">
        <authorList>
            <person name="Cucini C."/>
            <person name="Frati F."/>
        </authorList>
    </citation>
    <scope>NUCLEOTIDE SEQUENCE [LARGE SCALE GENOMIC DNA]</scope>
</reference>
<proteinExistence type="inferred from homology"/>
<dbReference type="EMBL" id="CAXLJM020000049">
    <property type="protein sequence ID" value="CAL8113449.1"/>
    <property type="molecule type" value="Genomic_DNA"/>
</dbReference>
<organism evidence="7 8">
    <name type="scientific">Orchesella dallaii</name>
    <dbReference type="NCBI Taxonomy" id="48710"/>
    <lineage>
        <taxon>Eukaryota</taxon>
        <taxon>Metazoa</taxon>
        <taxon>Ecdysozoa</taxon>
        <taxon>Arthropoda</taxon>
        <taxon>Hexapoda</taxon>
        <taxon>Collembola</taxon>
        <taxon>Entomobryomorpha</taxon>
        <taxon>Entomobryoidea</taxon>
        <taxon>Orchesellidae</taxon>
        <taxon>Orchesellinae</taxon>
        <taxon>Orchesella</taxon>
    </lineage>
</organism>
<dbReference type="InterPro" id="IPR041664">
    <property type="entry name" value="AAA_16"/>
</dbReference>
<feature type="region of interest" description="Disordered" evidence="4">
    <location>
        <begin position="1"/>
        <end position="30"/>
    </location>
</feature>
<keyword evidence="8" id="KW-1185">Reference proteome</keyword>
<feature type="compositionally biased region" description="Polar residues" evidence="4">
    <location>
        <begin position="13"/>
        <end position="29"/>
    </location>
</feature>
<dbReference type="SUPFAM" id="SSF52540">
    <property type="entry name" value="P-loop containing nucleoside triphosphate hydrolases"/>
    <property type="match status" value="1"/>
</dbReference>
<evidence type="ECO:0000259" key="5">
    <source>
        <dbReference type="Pfam" id="PF13191"/>
    </source>
</evidence>
<evidence type="ECO:0000259" key="6">
    <source>
        <dbReference type="Pfam" id="PF14630"/>
    </source>
</evidence>
<keyword evidence="3" id="KW-0067">ATP-binding</keyword>
<dbReference type="Pfam" id="PF14630">
    <property type="entry name" value="ORC5_C"/>
    <property type="match status" value="1"/>
</dbReference>
<keyword evidence="2" id="KW-0547">Nucleotide-binding</keyword>
<gene>
    <name evidence="7" type="ORF">ODALV1_LOCUS16022</name>
</gene>
<dbReference type="PANTHER" id="PTHR12705:SF0">
    <property type="entry name" value="ORIGIN RECOGNITION COMPLEX SUBUNIT 5"/>
    <property type="match status" value="1"/>
</dbReference>
<comment type="similarity">
    <text evidence="1">Belongs to the ORC5 family.</text>
</comment>